<evidence type="ECO:0000313" key="1">
    <source>
        <dbReference type="EMBL" id="BBH51787.1"/>
    </source>
</evidence>
<proteinExistence type="predicted"/>
<evidence type="ECO:0000313" key="2">
    <source>
        <dbReference type="Proteomes" id="UP000291236"/>
    </source>
</evidence>
<dbReference type="RefSeq" id="WP_172603701.1">
    <property type="nucleotide sequence ID" value="NZ_AP019368.1"/>
</dbReference>
<dbReference type="AlphaFoldDB" id="A0A4V0P229"/>
<keyword evidence="2" id="KW-1185">Reference proteome</keyword>
<evidence type="ECO:0008006" key="3">
    <source>
        <dbReference type="Google" id="ProtNLM"/>
    </source>
</evidence>
<dbReference type="EMBL" id="AP019368">
    <property type="protein sequence ID" value="BBH51787.1"/>
    <property type="molecule type" value="Genomic_DNA"/>
</dbReference>
<reference evidence="1 2" key="1">
    <citation type="submission" date="2018-12" db="EMBL/GenBank/DDBJ databases">
        <title>Rubrispira sanarue gen. nov., sp., nov., a member of the order Silvanigrellales, isolated from a brackish lake in Hamamatsu Japan.</title>
        <authorList>
            <person name="Maejima Y."/>
            <person name="Iino T."/>
            <person name="Muraguchi Y."/>
            <person name="Fukuda K."/>
            <person name="Nojiri H."/>
            <person name="Ohkuma M."/>
            <person name="Moriuchi R."/>
            <person name="Dohra H."/>
            <person name="Kimbara K."/>
            <person name="Shintani M."/>
        </authorList>
    </citation>
    <scope>NUCLEOTIDE SEQUENCE [LARGE SCALE GENOMIC DNA]</scope>
    <source>
        <strain evidence="1 2">RF1110005</strain>
    </source>
</reference>
<dbReference type="Proteomes" id="UP000291236">
    <property type="component" value="Chromosome"/>
</dbReference>
<gene>
    <name evidence="1" type="ORF">JCM31447_02050</name>
</gene>
<sequence>MQLKRFSAEFKSKTALEKLKEQNNNIRNSHLYQVYPNKVYTWKNYLMAFETYL</sequence>
<protein>
    <recommendedName>
        <fullName evidence="3">Transposase</fullName>
    </recommendedName>
</protein>
<accession>A0A4V0P229</accession>
<organism evidence="1 2">
    <name type="scientific">Fluviispira sanaruensis</name>
    <dbReference type="NCBI Taxonomy" id="2493639"/>
    <lineage>
        <taxon>Bacteria</taxon>
        <taxon>Pseudomonadati</taxon>
        <taxon>Bdellovibrionota</taxon>
        <taxon>Oligoflexia</taxon>
        <taxon>Silvanigrellales</taxon>
        <taxon>Silvanigrellaceae</taxon>
        <taxon>Fluviispira</taxon>
    </lineage>
</organism>
<dbReference type="KEGG" id="sbf:JCM31447_02050"/>
<name>A0A4V0P229_FLUSA</name>